<reference evidence="5 7" key="1">
    <citation type="journal article" date="2015" name="Biotechnol. Bioeng.">
        <title>Genome sequence and phenotypic characterization of Caulobacter segnis.</title>
        <authorList>
            <person name="Patel S."/>
            <person name="Fletcher B."/>
            <person name="Scott D.C."/>
            <person name="Ely B."/>
        </authorList>
    </citation>
    <scope>NUCLEOTIDE SEQUENCE [LARGE SCALE GENOMIC DNA]</scope>
    <source>
        <strain evidence="5 7">PS02</strain>
    </source>
</reference>
<dbReference type="PANTHER" id="PTHR32089:SF112">
    <property type="entry name" value="LYSOZYME-LIKE PROTEIN-RELATED"/>
    <property type="match status" value="1"/>
</dbReference>
<dbReference type="InterPro" id="IPR025991">
    <property type="entry name" value="Chemoreceptor_zinc-bind_dom"/>
</dbReference>
<sequence length="463" mass="52487">MFDRLLKKTDTREDQYVSSDYIHKDVLVKLFSDVAQGKMTKLSLRDVKCSDVVEKWNEVIDVMCESRKKRILETNDVLQMVIKMDSIINIIKSVDTQTEHLHSMSQNSEELEASIEDVSNISQKMSKSSSDAKKVSETGIKNVYDSVEFVKKSFDDIDIIDKQMKGVKEKTHKINEIVDIVKGIADQTSLLSLNASIEAARAGEQGKGFAVVADEVRKLAENTTSSVLDIQKNVSNLQKDIDSSVDKINQTAKQLESGKDLVNSSMDSINIIGNSIDSVNETINQVAADTEEQTAATQSFASSIMELSQHADHIDSNCKGIGKFIYDLSKRIDSMRIDMLKNKSCLTDCDMIEIYKTDHLLWRWRIYNMLLGNEKVNTNEVGDYKGCRLGKWYYNIDSDKFKNSKAFVELEKSHIELHEVAKEAAIAYERNDIKMAEECLERMDMCSKKVFALMDEIKNIKLN</sequence>
<evidence type="ECO:0000256" key="2">
    <source>
        <dbReference type="ARBA" id="ARBA00029447"/>
    </source>
</evidence>
<dbReference type="EMBL" id="LROR01000054">
    <property type="protein sequence ID" value="OBR93220.1"/>
    <property type="molecule type" value="Genomic_DNA"/>
</dbReference>
<evidence type="ECO:0000259" key="4">
    <source>
        <dbReference type="PROSITE" id="PS50111"/>
    </source>
</evidence>
<gene>
    <name evidence="5" type="primary">mcp2</name>
    <name evidence="6" type="ORF">CLCOS_26920</name>
    <name evidence="5" type="ORF">WX73_03022</name>
</gene>
<feature type="domain" description="Methyl-accepting transducer" evidence="4">
    <location>
        <begin position="86"/>
        <end position="308"/>
    </location>
</feature>
<dbReference type="Pfam" id="PF00015">
    <property type="entry name" value="MCPsignal"/>
    <property type="match status" value="1"/>
</dbReference>
<comment type="similarity">
    <text evidence="2">Belongs to the methyl-accepting chemotaxis (MCP) protein family.</text>
</comment>
<dbReference type="InterPro" id="IPR004089">
    <property type="entry name" value="MCPsignal_dom"/>
</dbReference>
<dbReference type="PRINTS" id="PR00260">
    <property type="entry name" value="CHEMTRNSDUCR"/>
</dbReference>
<dbReference type="RefSeq" id="WP_063600250.1">
    <property type="nucleotide sequence ID" value="NZ_LITQ01000003.1"/>
</dbReference>
<evidence type="ECO:0000256" key="1">
    <source>
        <dbReference type="ARBA" id="ARBA00023224"/>
    </source>
</evidence>
<dbReference type="CDD" id="cd11386">
    <property type="entry name" value="MCP_signal"/>
    <property type="match status" value="1"/>
</dbReference>
<evidence type="ECO:0000256" key="3">
    <source>
        <dbReference type="PROSITE-ProRule" id="PRU00284"/>
    </source>
</evidence>
<dbReference type="EMBL" id="LITQ01000003">
    <property type="protein sequence ID" value="OAA94476.1"/>
    <property type="molecule type" value="Genomic_DNA"/>
</dbReference>
<evidence type="ECO:0000313" key="8">
    <source>
        <dbReference type="Proteomes" id="UP000093694"/>
    </source>
</evidence>
<dbReference type="GO" id="GO:0007165">
    <property type="term" value="P:signal transduction"/>
    <property type="evidence" value="ECO:0007669"/>
    <property type="project" value="UniProtKB-KW"/>
</dbReference>
<comment type="caution">
    <text evidence="5">The sequence shown here is derived from an EMBL/GenBank/DDBJ whole genome shotgun (WGS) entry which is preliminary data.</text>
</comment>
<dbReference type="PANTHER" id="PTHR32089">
    <property type="entry name" value="METHYL-ACCEPTING CHEMOTAXIS PROTEIN MCPB"/>
    <property type="match status" value="1"/>
</dbReference>
<keyword evidence="1 3" id="KW-0807">Transducer</keyword>
<dbReference type="InterPro" id="IPR004090">
    <property type="entry name" value="Chemotax_Me-accpt_rcpt"/>
</dbReference>
<dbReference type="SUPFAM" id="SSF58104">
    <property type="entry name" value="Methyl-accepting chemotaxis protein (MCP) signaling domain"/>
    <property type="match status" value="1"/>
</dbReference>
<dbReference type="PROSITE" id="PS50111">
    <property type="entry name" value="CHEMOTAXIS_TRANSDUC_2"/>
    <property type="match status" value="1"/>
</dbReference>
<evidence type="ECO:0000313" key="7">
    <source>
        <dbReference type="Proteomes" id="UP000077384"/>
    </source>
</evidence>
<evidence type="ECO:0000313" key="6">
    <source>
        <dbReference type="EMBL" id="OBR93220.1"/>
    </source>
</evidence>
<dbReference type="SMART" id="SM00283">
    <property type="entry name" value="MA"/>
    <property type="match status" value="1"/>
</dbReference>
<dbReference type="Gene3D" id="1.10.287.950">
    <property type="entry name" value="Methyl-accepting chemotaxis protein"/>
    <property type="match status" value="1"/>
</dbReference>
<protein>
    <submittedName>
        <fullName evidence="5">Methyl-accepting chemotaxis protein 2</fullName>
    </submittedName>
</protein>
<dbReference type="GO" id="GO:0016020">
    <property type="term" value="C:membrane"/>
    <property type="evidence" value="ECO:0007669"/>
    <property type="project" value="InterPro"/>
</dbReference>
<dbReference type="Pfam" id="PF13682">
    <property type="entry name" value="CZB"/>
    <property type="match status" value="1"/>
</dbReference>
<dbReference type="Proteomes" id="UP000077384">
    <property type="component" value="Unassembled WGS sequence"/>
</dbReference>
<dbReference type="GO" id="GO:0004888">
    <property type="term" value="F:transmembrane signaling receptor activity"/>
    <property type="evidence" value="ECO:0007669"/>
    <property type="project" value="InterPro"/>
</dbReference>
<name>A0A166U265_9CLOT</name>
<dbReference type="PATRIC" id="fig|1705578.3.peg.2680"/>
<proteinExistence type="inferred from homology"/>
<reference evidence="6 8" key="2">
    <citation type="journal article" date="2016" name="Front. Microbiol.">
        <title>Industrial Acetogenic Biocatalysts: A Comparative Metabolic and Genomic Analysis.</title>
        <authorList>
            <person name="Bengelsdorf F."/>
            <person name="Poehlein A."/>
            <person name="Sonja S."/>
            <person name="Erz C."/>
            <person name="Hummel T."/>
            <person name="Hoffmeister S."/>
            <person name="Daniel R."/>
            <person name="Durre P."/>
        </authorList>
    </citation>
    <scope>NUCLEOTIDE SEQUENCE [LARGE SCALE GENOMIC DNA]</scope>
    <source>
        <strain evidence="6 8">PTA-10522</strain>
    </source>
</reference>
<accession>A0A166U265</accession>
<evidence type="ECO:0000313" key="5">
    <source>
        <dbReference type="EMBL" id="OAA94476.1"/>
    </source>
</evidence>
<dbReference type="Gene3D" id="1.20.120.30">
    <property type="entry name" value="Aspartate receptor, ligand-binding domain"/>
    <property type="match status" value="1"/>
</dbReference>
<dbReference type="AlphaFoldDB" id="A0A166U265"/>
<dbReference type="GO" id="GO:0006935">
    <property type="term" value="P:chemotaxis"/>
    <property type="evidence" value="ECO:0007669"/>
    <property type="project" value="InterPro"/>
</dbReference>
<organism evidence="5 7">
    <name type="scientific">Clostridium coskatii</name>
    <dbReference type="NCBI Taxonomy" id="1705578"/>
    <lineage>
        <taxon>Bacteria</taxon>
        <taxon>Bacillati</taxon>
        <taxon>Bacillota</taxon>
        <taxon>Clostridia</taxon>
        <taxon>Eubacteriales</taxon>
        <taxon>Clostridiaceae</taxon>
        <taxon>Clostridium</taxon>
    </lineage>
</organism>
<keyword evidence="8" id="KW-1185">Reference proteome</keyword>
<dbReference type="Proteomes" id="UP000093694">
    <property type="component" value="Unassembled WGS sequence"/>
</dbReference>